<reference evidence="1" key="2">
    <citation type="journal article" date="2015" name="Fish Shellfish Immunol.">
        <title>Early steps in the European eel (Anguilla anguilla)-Vibrio vulnificus interaction in the gills: Role of the RtxA13 toxin.</title>
        <authorList>
            <person name="Callol A."/>
            <person name="Pajuelo D."/>
            <person name="Ebbesson L."/>
            <person name="Teles M."/>
            <person name="MacKenzie S."/>
            <person name="Amaro C."/>
        </authorList>
    </citation>
    <scope>NUCLEOTIDE SEQUENCE</scope>
</reference>
<name>A0A0E9UY32_ANGAN</name>
<sequence>MHIDTVYVLVDRMFFFHVYEARRPFFFK</sequence>
<accession>A0A0E9UY32</accession>
<organism evidence="1">
    <name type="scientific">Anguilla anguilla</name>
    <name type="common">European freshwater eel</name>
    <name type="synonym">Muraena anguilla</name>
    <dbReference type="NCBI Taxonomy" id="7936"/>
    <lineage>
        <taxon>Eukaryota</taxon>
        <taxon>Metazoa</taxon>
        <taxon>Chordata</taxon>
        <taxon>Craniata</taxon>
        <taxon>Vertebrata</taxon>
        <taxon>Euteleostomi</taxon>
        <taxon>Actinopterygii</taxon>
        <taxon>Neopterygii</taxon>
        <taxon>Teleostei</taxon>
        <taxon>Anguilliformes</taxon>
        <taxon>Anguillidae</taxon>
        <taxon>Anguilla</taxon>
    </lineage>
</organism>
<proteinExistence type="predicted"/>
<evidence type="ECO:0000313" key="1">
    <source>
        <dbReference type="EMBL" id="JAH70671.1"/>
    </source>
</evidence>
<dbReference type="EMBL" id="GBXM01037906">
    <property type="protein sequence ID" value="JAH70671.1"/>
    <property type="molecule type" value="Transcribed_RNA"/>
</dbReference>
<dbReference type="AlphaFoldDB" id="A0A0E9UY32"/>
<protein>
    <submittedName>
        <fullName evidence="1">Uncharacterized protein</fullName>
    </submittedName>
</protein>
<reference evidence="1" key="1">
    <citation type="submission" date="2014-11" db="EMBL/GenBank/DDBJ databases">
        <authorList>
            <person name="Amaro Gonzalez C."/>
        </authorList>
    </citation>
    <scope>NUCLEOTIDE SEQUENCE</scope>
</reference>